<feature type="transmembrane region" description="Helical" evidence="1">
    <location>
        <begin position="21"/>
        <end position="42"/>
    </location>
</feature>
<feature type="transmembrane region" description="Helical" evidence="1">
    <location>
        <begin position="527"/>
        <end position="553"/>
    </location>
</feature>
<dbReference type="GO" id="GO:0005737">
    <property type="term" value="C:cytoplasm"/>
    <property type="evidence" value="ECO:0007669"/>
    <property type="project" value="TreeGrafter"/>
</dbReference>
<dbReference type="Pfam" id="PF01433">
    <property type="entry name" value="Peptidase_M1"/>
    <property type="match status" value="1"/>
</dbReference>
<dbReference type="InterPro" id="IPR050344">
    <property type="entry name" value="Peptidase_M1_aminopeptidases"/>
</dbReference>
<feature type="transmembrane region" description="Helical" evidence="1">
    <location>
        <begin position="145"/>
        <end position="166"/>
    </location>
</feature>
<feature type="transmembrane region" description="Helical" evidence="1">
    <location>
        <begin position="104"/>
        <end position="125"/>
    </location>
</feature>
<feature type="transmembrane region" description="Helical" evidence="1">
    <location>
        <begin position="480"/>
        <end position="503"/>
    </location>
</feature>
<dbReference type="Gene3D" id="1.10.390.10">
    <property type="entry name" value="Neutral Protease Domain 2"/>
    <property type="match status" value="1"/>
</dbReference>
<feature type="transmembrane region" description="Helical" evidence="1">
    <location>
        <begin position="411"/>
        <end position="437"/>
    </location>
</feature>
<dbReference type="OrthoDB" id="100605at2"/>
<dbReference type="PANTHER" id="PTHR11533">
    <property type="entry name" value="PROTEASE M1 ZINC METALLOPROTEASE"/>
    <property type="match status" value="1"/>
</dbReference>
<dbReference type="GO" id="GO:0042277">
    <property type="term" value="F:peptide binding"/>
    <property type="evidence" value="ECO:0007669"/>
    <property type="project" value="TreeGrafter"/>
</dbReference>
<evidence type="ECO:0000256" key="1">
    <source>
        <dbReference type="SAM" id="Phobius"/>
    </source>
</evidence>
<proteinExistence type="predicted"/>
<feature type="transmembrane region" description="Helical" evidence="1">
    <location>
        <begin position="366"/>
        <end position="390"/>
    </location>
</feature>
<feature type="transmembrane region" description="Helical" evidence="1">
    <location>
        <begin position="321"/>
        <end position="346"/>
    </location>
</feature>
<dbReference type="GO" id="GO:0070006">
    <property type="term" value="F:metalloaminopeptidase activity"/>
    <property type="evidence" value="ECO:0007669"/>
    <property type="project" value="TreeGrafter"/>
</dbReference>
<dbReference type="InterPro" id="IPR027268">
    <property type="entry name" value="Peptidase_M4/M1_CTD_sf"/>
</dbReference>
<gene>
    <name evidence="3" type="ORF">DRW07_03765</name>
</gene>
<dbReference type="AlphaFoldDB" id="A0A3N5Y5M0"/>
<keyword evidence="1" id="KW-1133">Transmembrane helix</keyword>
<dbReference type="GO" id="GO:0008270">
    <property type="term" value="F:zinc ion binding"/>
    <property type="evidence" value="ECO:0007669"/>
    <property type="project" value="InterPro"/>
</dbReference>
<feature type="transmembrane region" description="Helical" evidence="1">
    <location>
        <begin position="54"/>
        <end position="72"/>
    </location>
</feature>
<dbReference type="InterPro" id="IPR014782">
    <property type="entry name" value="Peptidase_M1_dom"/>
</dbReference>
<evidence type="ECO:0000313" key="3">
    <source>
        <dbReference type="EMBL" id="RPJ68533.1"/>
    </source>
</evidence>
<keyword evidence="1" id="KW-0472">Membrane</keyword>
<dbReference type="GO" id="GO:0016020">
    <property type="term" value="C:membrane"/>
    <property type="evidence" value="ECO:0007669"/>
    <property type="project" value="TreeGrafter"/>
</dbReference>
<dbReference type="EMBL" id="RPOK01000001">
    <property type="protein sequence ID" value="RPJ68533.1"/>
    <property type="molecule type" value="Genomic_DNA"/>
</dbReference>
<keyword evidence="4" id="KW-1185">Reference proteome</keyword>
<feature type="transmembrane region" description="Helical" evidence="1">
    <location>
        <begin position="449"/>
        <end position="468"/>
    </location>
</feature>
<dbReference type="PANTHER" id="PTHR11533:SF174">
    <property type="entry name" value="PUROMYCIN-SENSITIVE AMINOPEPTIDASE-RELATED"/>
    <property type="match status" value="1"/>
</dbReference>
<name>A0A3N5Y5M0_9ALTE</name>
<evidence type="ECO:0000259" key="2">
    <source>
        <dbReference type="Pfam" id="PF01433"/>
    </source>
</evidence>
<feature type="domain" description="Peptidase M1 membrane alanine aminopeptidase" evidence="2">
    <location>
        <begin position="878"/>
        <end position="1069"/>
    </location>
</feature>
<feature type="transmembrane region" description="Helical" evidence="1">
    <location>
        <begin position="578"/>
        <end position="596"/>
    </location>
</feature>
<dbReference type="RefSeq" id="WP_124026534.1">
    <property type="nucleotide sequence ID" value="NZ_JBHRSN010000005.1"/>
</dbReference>
<reference evidence="3 4" key="1">
    <citation type="submission" date="2018-11" db="EMBL/GenBank/DDBJ databases">
        <authorList>
            <person name="Ye M.-Q."/>
            <person name="Du Z.-J."/>
        </authorList>
    </citation>
    <scope>NUCLEOTIDE SEQUENCE [LARGE SCALE GENOMIC DNA]</scope>
    <source>
        <strain evidence="3 4">U0105</strain>
    </source>
</reference>
<dbReference type="Proteomes" id="UP000275281">
    <property type="component" value="Unassembled WGS sequence"/>
</dbReference>
<dbReference type="GO" id="GO:0005615">
    <property type="term" value="C:extracellular space"/>
    <property type="evidence" value="ECO:0007669"/>
    <property type="project" value="TreeGrafter"/>
</dbReference>
<evidence type="ECO:0000313" key="4">
    <source>
        <dbReference type="Proteomes" id="UP000275281"/>
    </source>
</evidence>
<comment type="caution">
    <text evidence="3">The sequence shown here is derived from an EMBL/GenBank/DDBJ whole genome shotgun (WGS) entry which is preliminary data.</text>
</comment>
<feature type="transmembrane region" description="Helical" evidence="1">
    <location>
        <begin position="248"/>
        <end position="266"/>
    </location>
</feature>
<accession>A0A3N5Y5M0</accession>
<organism evidence="3 4">
    <name type="scientific">Alteromonas sediminis</name>
    <dbReference type="NCBI Taxonomy" id="2259342"/>
    <lineage>
        <taxon>Bacteria</taxon>
        <taxon>Pseudomonadati</taxon>
        <taxon>Pseudomonadota</taxon>
        <taxon>Gammaproteobacteria</taxon>
        <taxon>Alteromonadales</taxon>
        <taxon>Alteromonadaceae</taxon>
        <taxon>Alteromonas/Salinimonas group</taxon>
        <taxon>Alteromonas</taxon>
    </lineage>
</organism>
<sequence length="1190" mass="133277">MNVTVKSLLQFEAYYFLRQPVFLLGAVFVVALGYFLSGRVVISGNVAFFSAHNLTYFLVMFSIPALFITTLLSSNTLIRDKSFGFAELVNAAPISHARLQLSRYLALVLASTMLSLIAFVCYVVPALLSPEGELIFGRFSLANTLWPVAIILIPNVIFTCSVLFFFSQFISKALWIFLTGLGIYVFYMSVTAFFDSPMFTASEQIQGAQLLLTSILDPFGVSAFLEQTQLWSTAEKNTQRFSLSGSLLINRFVWLAISTGLVLLTLKNSVSLSSHRTKTSEATPKPAPEPKKQILQNVQYATMNHVYSGWLMFKRSLAIELSSTIFSVPFALLLLLTAVLVVGQLIASLEMNSVIGALHPYTSSIAPIIVTSLKVVSIITVSFYAAELAYRAKENRFYEVLMATPVSRWSLYLSQLVTLCVLVLSLLLTAIICALGYQLINGFYDVNWLLYVSLVPVYALPMMYLAVLCMTIQFALSNKYAGILASVLVMGVFGTSMGANLGLEHVLVKFSTLGTIRYSDFNGFDYFWYNISAMLFHWATYTGMLIFLGFALFNKQSGKSRTQAIFTLSQALSVKQRASMMVIAVSAVMSTLFVYWNTNVVNTYQSGNSRDSHAFEYQQTFAKYKGANAPLITDINVNVAFYPQNYGLTIHGKFALQNTNMAPISEFIISVPEQAAITDITIRDAQSIEHIEAFNTFKIILKSPLKAGERISMTFSSELFRKGFKSKDTDLTLTANGSYFHSEALFPYIGFNQAMGVDAPPRRPRLVAGTRYDDHLKKKDANLVSFEAIVSTHHEQTAVAPGDLVAQWTEGNRAFFHYKVHKPTSNFFGFSSARYETLQQTINNTLITLHYHPGHHKNVAQMMKAAKLSVKTFSEDYAPYPFNHLTIAEIPYRGFARAYPGTIFFSENAGFKENLSRQNNLDDVSSIVAHEIAHQWWGHQLKTANTEGATLLIESLAEYSSLTIMRQLYGEPYVKAELQRATSRYLAQRGQVDTEESALYVMNDERYLRYEKGLVAFYAIAQKVGEDTFNKVLKNLLAEKAFSDGDFATNLDFLNAFKEHKYESFIKNWLTRVMLYDLAISDVTVTSNAAGNFTANATISMTEKDYTHSAKGEFHLSNQVVDYVIYTHSQDNKMTIHSGQIRLVNGKAQLQVLLNEKPAKIIVDPYQFYTDRNALDNSAAFSNKNHRIPL</sequence>
<dbReference type="GO" id="GO:0043171">
    <property type="term" value="P:peptide catabolic process"/>
    <property type="evidence" value="ECO:0007669"/>
    <property type="project" value="TreeGrafter"/>
</dbReference>
<dbReference type="SUPFAM" id="SSF55486">
    <property type="entry name" value="Metalloproteases ('zincins'), catalytic domain"/>
    <property type="match status" value="1"/>
</dbReference>
<protein>
    <recommendedName>
        <fullName evidence="2">Peptidase M1 membrane alanine aminopeptidase domain-containing protein</fullName>
    </recommendedName>
</protein>
<feature type="transmembrane region" description="Helical" evidence="1">
    <location>
        <begin position="173"/>
        <end position="194"/>
    </location>
</feature>
<keyword evidence="1" id="KW-0812">Transmembrane</keyword>